<organism evidence="6 7">
    <name type="scientific">Sphenodon punctatus</name>
    <name type="common">Tuatara</name>
    <name type="synonym">Hatteria punctata</name>
    <dbReference type="NCBI Taxonomy" id="8508"/>
    <lineage>
        <taxon>Eukaryota</taxon>
        <taxon>Metazoa</taxon>
        <taxon>Chordata</taxon>
        <taxon>Craniata</taxon>
        <taxon>Vertebrata</taxon>
        <taxon>Euteleostomi</taxon>
        <taxon>Lepidosauria</taxon>
        <taxon>Sphenodontia</taxon>
        <taxon>Sphenodontidae</taxon>
        <taxon>Sphenodon</taxon>
    </lineage>
</organism>
<dbReference type="Proteomes" id="UP000694392">
    <property type="component" value="Unplaced"/>
</dbReference>
<keyword evidence="3" id="KW-0342">GTP-binding</keyword>
<dbReference type="GO" id="GO:0005525">
    <property type="term" value="F:GTP binding"/>
    <property type="evidence" value="ECO:0007669"/>
    <property type="project" value="UniProtKB-KW"/>
</dbReference>
<dbReference type="AlphaFoldDB" id="A0A8D0L797"/>
<evidence type="ECO:0000256" key="2">
    <source>
        <dbReference type="ARBA" id="ARBA00022741"/>
    </source>
</evidence>
<dbReference type="GeneTree" id="ENSGT00940000159509"/>
<name>A0A8D0L797_SPHPU</name>
<evidence type="ECO:0000313" key="7">
    <source>
        <dbReference type="Proteomes" id="UP000694392"/>
    </source>
</evidence>
<comment type="similarity">
    <text evidence="1">Belongs to the TRAFAC class TrmE-Era-EngA-EngB-Septin-like GTPase superfamily. AIG1/Toc34/Toc159-like paraseptin GTPase family. IAN subfamily.</text>
</comment>
<proteinExistence type="inferred from homology"/>
<dbReference type="PANTHER" id="PTHR10903:SF170">
    <property type="entry name" value="GTPASE IMAP FAMILY MEMBER 7"/>
    <property type="match status" value="1"/>
</dbReference>
<evidence type="ECO:0000256" key="4">
    <source>
        <dbReference type="SAM" id="MobiDB-lite"/>
    </source>
</evidence>
<dbReference type="InterPro" id="IPR027417">
    <property type="entry name" value="P-loop_NTPase"/>
</dbReference>
<feature type="domain" description="AIG1-type G" evidence="5">
    <location>
        <begin position="28"/>
        <end position="232"/>
    </location>
</feature>
<feature type="region of interest" description="Disordered" evidence="4">
    <location>
        <begin position="1"/>
        <end position="27"/>
    </location>
</feature>
<sequence length="328" mass="37400">MGRSSSKPKTHQEKEEKGPQDFSQTNEASDLRIVLVGKTGVGKSATGNTILGEGKFISKLAAKSITKECMKQNSERNGRKVTVVDTPGLFDTKVSLNETMKEIGRCVLVSSPGPHAIVQVMQLGRFTEEEKKTVERIQDIFGEAAQKYMIFLFTRKEDLEAGMPLTEYLEGVDDKDLQVLIEKCGNQCCAFSNKAQGMERNAQVSELIEIIDTMVEKNGDSHYTNEMYQFAEEKLQEAIEKRIEKMRSQCEEKCRKIDEELRGKDPDDEASCRLEKEKKDIQEKLKKDIEEMRSLFRHEAENDISILHILQISFAHIFSKIKSWYQKA</sequence>
<dbReference type="Pfam" id="PF04548">
    <property type="entry name" value="AIG1"/>
    <property type="match status" value="1"/>
</dbReference>
<reference evidence="6" key="2">
    <citation type="submission" date="2025-09" db="UniProtKB">
        <authorList>
            <consortium name="Ensembl"/>
        </authorList>
    </citation>
    <scope>IDENTIFICATION</scope>
</reference>
<evidence type="ECO:0000259" key="5">
    <source>
        <dbReference type="PROSITE" id="PS51720"/>
    </source>
</evidence>
<dbReference type="OMA" id="FSHREFM"/>
<dbReference type="PANTHER" id="PTHR10903">
    <property type="entry name" value="GTPASE, IMAP FAMILY MEMBER-RELATED"/>
    <property type="match status" value="1"/>
</dbReference>
<keyword evidence="2" id="KW-0547">Nucleotide-binding</keyword>
<feature type="compositionally biased region" description="Basic and acidic residues" evidence="4">
    <location>
        <begin position="10"/>
        <end position="19"/>
    </location>
</feature>
<dbReference type="CDD" id="cd01852">
    <property type="entry name" value="AIG1"/>
    <property type="match status" value="1"/>
</dbReference>
<keyword evidence="7" id="KW-1185">Reference proteome</keyword>
<protein>
    <recommendedName>
        <fullName evidence="5">AIG1-type G domain-containing protein</fullName>
    </recommendedName>
</protein>
<dbReference type="InterPro" id="IPR006703">
    <property type="entry name" value="G_AIG1"/>
</dbReference>
<evidence type="ECO:0000256" key="3">
    <source>
        <dbReference type="ARBA" id="ARBA00023134"/>
    </source>
</evidence>
<dbReference type="Ensembl" id="ENSSPUT00000013604.1">
    <property type="protein sequence ID" value="ENSSPUP00000012759.1"/>
    <property type="gene ID" value="ENSSPUG00000009816.1"/>
</dbReference>
<dbReference type="Gene3D" id="3.40.50.300">
    <property type="entry name" value="P-loop containing nucleotide triphosphate hydrolases"/>
    <property type="match status" value="1"/>
</dbReference>
<dbReference type="InterPro" id="IPR045058">
    <property type="entry name" value="GIMA/IAN/Toc"/>
</dbReference>
<dbReference type="SUPFAM" id="SSF52540">
    <property type="entry name" value="P-loop containing nucleoside triphosphate hydrolases"/>
    <property type="match status" value="1"/>
</dbReference>
<accession>A0A8D0L797</accession>
<reference evidence="6" key="1">
    <citation type="submission" date="2025-08" db="UniProtKB">
        <authorList>
            <consortium name="Ensembl"/>
        </authorList>
    </citation>
    <scope>IDENTIFICATION</scope>
</reference>
<dbReference type="FunFam" id="3.40.50.300:FF:000366">
    <property type="entry name" value="GTPase, IMAP family member 2"/>
    <property type="match status" value="1"/>
</dbReference>
<dbReference type="PROSITE" id="PS51720">
    <property type="entry name" value="G_AIG1"/>
    <property type="match status" value="1"/>
</dbReference>
<evidence type="ECO:0000256" key="1">
    <source>
        <dbReference type="ARBA" id="ARBA00008535"/>
    </source>
</evidence>
<evidence type="ECO:0000313" key="6">
    <source>
        <dbReference type="Ensembl" id="ENSSPUP00000012759.1"/>
    </source>
</evidence>